<evidence type="ECO:0000256" key="11">
    <source>
        <dbReference type="RuleBase" id="RU003357"/>
    </source>
</evidence>
<dbReference type="Gene3D" id="2.60.40.1120">
    <property type="entry name" value="Carboxypeptidase-like, regulatory domain"/>
    <property type="match status" value="1"/>
</dbReference>
<evidence type="ECO:0000256" key="12">
    <source>
        <dbReference type="SAM" id="SignalP"/>
    </source>
</evidence>
<dbReference type="PANTHER" id="PTHR30069:SF29">
    <property type="entry name" value="HEMOGLOBIN AND HEMOGLOBIN-HAPTOGLOBIN-BINDING PROTEIN 1-RELATED"/>
    <property type="match status" value="1"/>
</dbReference>
<dbReference type="InterPro" id="IPR039426">
    <property type="entry name" value="TonB-dep_rcpt-like"/>
</dbReference>
<evidence type="ECO:0000256" key="8">
    <source>
        <dbReference type="ARBA" id="ARBA00023170"/>
    </source>
</evidence>
<evidence type="ECO:0000256" key="2">
    <source>
        <dbReference type="ARBA" id="ARBA00022448"/>
    </source>
</evidence>
<feature type="signal peptide" evidence="12">
    <location>
        <begin position="1"/>
        <end position="29"/>
    </location>
</feature>
<evidence type="ECO:0000256" key="3">
    <source>
        <dbReference type="ARBA" id="ARBA00022452"/>
    </source>
</evidence>
<evidence type="ECO:0000256" key="10">
    <source>
        <dbReference type="PROSITE-ProRule" id="PRU01360"/>
    </source>
</evidence>
<keyword evidence="7 10" id="KW-0472">Membrane</keyword>
<keyword evidence="4 10" id="KW-0812">Transmembrane</keyword>
<dbReference type="Gene3D" id="2.170.130.10">
    <property type="entry name" value="TonB-dependent receptor, plug domain"/>
    <property type="match status" value="1"/>
</dbReference>
<dbReference type="InterPro" id="IPR036942">
    <property type="entry name" value="Beta-barrel_TonB_sf"/>
</dbReference>
<reference evidence="15 16" key="1">
    <citation type="journal article" date="2019" name="Int. J. Syst. Evol. Microbiol.">
        <title>Rufibacter sediminis sp. nov., isolated from freshwater lake sediment.</title>
        <authorList>
            <person name="Qu J.H."/>
            <person name="Zhang L.J."/>
            <person name="Fu Y.H."/>
            <person name="Li H.F."/>
        </authorList>
    </citation>
    <scope>NUCLEOTIDE SEQUENCE [LARGE SCALE GENOMIC DNA]</scope>
    <source>
        <strain evidence="15 16">H-1</strain>
    </source>
</reference>
<evidence type="ECO:0000256" key="7">
    <source>
        <dbReference type="ARBA" id="ARBA00023136"/>
    </source>
</evidence>
<dbReference type="Proteomes" id="UP000659698">
    <property type="component" value="Unassembled WGS sequence"/>
</dbReference>
<dbReference type="SUPFAM" id="SSF56935">
    <property type="entry name" value="Porins"/>
    <property type="match status" value="1"/>
</dbReference>
<evidence type="ECO:0000259" key="14">
    <source>
        <dbReference type="Pfam" id="PF07715"/>
    </source>
</evidence>
<evidence type="ECO:0000256" key="9">
    <source>
        <dbReference type="ARBA" id="ARBA00023237"/>
    </source>
</evidence>
<evidence type="ECO:0000256" key="1">
    <source>
        <dbReference type="ARBA" id="ARBA00004571"/>
    </source>
</evidence>
<proteinExistence type="inferred from homology"/>
<sequence length="785" mass="86919">MREYLSYSAWLVLCVWLSLSVGWAQPAYAPTAASGVAPCGLTLSGLLTDRDQRTPLVGATVQLEGTPHATSTNAQGRYQFTGLCPGTYQLVVSYVGYTPEKRQKRLRATAETMDFALHADATLLKAVEVTGHQLPTAGATTGSTLSGQALERTKGGSLAQALSTVAGVTMLQTGGTIAKPVIHGLHSNRILTLNNGIRQEGQQWGAEHAPEIDPFIAQRLTVVKGAEAVRYGPEAIGGVVLVEPPALPSTPELHGELTTAGASNGRSGTVSGMLHGGLKQVPGLGWRVQGTLKKAGNLKTADYYLENTGLREVNYSAALGYTSEKIGAELFYSRFQTELGIFKGAHIGSLEDLMTRISAERPLEDGAFSYGIGVPRQQIDHHLLKAKGHLHLSEGENLDVVYGLQLNQRQEFDIRRGEYRSVPSLDMELTTQTLDVAYDKLYQNGLKITTGLNGMLQINNNVPGTGAIPLIPNYDSYAGGGYLIGKFIQENWELEAGARYDYKYVNARGYYDNAEAYGGIRRFHNVTGSLGGALHLHPAWTIRTNVGSAWRPPVVNELYSNGLHHGTASYETGDVTLQSEKSYKWTNTLEYHANQLQLEVTGYINHIQDYIYLDPSGGFYESLRGSFPTFQYRQTDARFWGSDVSLQYDFWKRLRYELKGSLVRATNLRQDQYLPWIPTDRLENSLSWKPEGNATFKDTYLQVQSQWTARQHRYTVGSDFAPPPAGYHLLHLNAGTQWKLGEHALGLHLSVNNLTNTLYKEYMNRFRYYAHDTGRNFTARLTWRF</sequence>
<feature type="domain" description="TonB-dependent receptor plug" evidence="14">
    <location>
        <begin position="143"/>
        <end position="239"/>
    </location>
</feature>
<dbReference type="InterPro" id="IPR008969">
    <property type="entry name" value="CarboxyPept-like_regulatory"/>
</dbReference>
<feature type="domain" description="TonB-dependent receptor-like beta-barrel" evidence="13">
    <location>
        <begin position="404"/>
        <end position="754"/>
    </location>
</feature>
<evidence type="ECO:0000256" key="5">
    <source>
        <dbReference type="ARBA" id="ARBA00022729"/>
    </source>
</evidence>
<dbReference type="Pfam" id="PF13715">
    <property type="entry name" value="CarbopepD_reg_2"/>
    <property type="match status" value="1"/>
</dbReference>
<dbReference type="InterPro" id="IPR012910">
    <property type="entry name" value="Plug_dom"/>
</dbReference>
<comment type="caution">
    <text evidence="15">The sequence shown here is derived from an EMBL/GenBank/DDBJ whole genome shotgun (WGS) entry which is preliminary data.</text>
</comment>
<evidence type="ECO:0000256" key="6">
    <source>
        <dbReference type="ARBA" id="ARBA00023077"/>
    </source>
</evidence>
<evidence type="ECO:0000313" key="15">
    <source>
        <dbReference type="EMBL" id="MBC3539428.1"/>
    </source>
</evidence>
<keyword evidence="8 15" id="KW-0675">Receptor</keyword>
<dbReference type="Pfam" id="PF00593">
    <property type="entry name" value="TonB_dep_Rec_b-barrel"/>
    <property type="match status" value="1"/>
</dbReference>
<name>A0ABR6VQG2_9BACT</name>
<dbReference type="Pfam" id="PF07715">
    <property type="entry name" value="Plug"/>
    <property type="match status" value="1"/>
</dbReference>
<evidence type="ECO:0000313" key="16">
    <source>
        <dbReference type="Proteomes" id="UP000659698"/>
    </source>
</evidence>
<dbReference type="PANTHER" id="PTHR30069">
    <property type="entry name" value="TONB-DEPENDENT OUTER MEMBRANE RECEPTOR"/>
    <property type="match status" value="1"/>
</dbReference>
<dbReference type="PROSITE" id="PS52016">
    <property type="entry name" value="TONB_DEPENDENT_REC_3"/>
    <property type="match status" value="1"/>
</dbReference>
<keyword evidence="9 10" id="KW-0998">Cell outer membrane</keyword>
<dbReference type="InterPro" id="IPR000531">
    <property type="entry name" value="Beta-barrel_TonB"/>
</dbReference>
<evidence type="ECO:0000259" key="13">
    <source>
        <dbReference type="Pfam" id="PF00593"/>
    </source>
</evidence>
<comment type="subcellular location">
    <subcellularLocation>
        <location evidence="1 10">Cell outer membrane</location>
        <topology evidence="1 10">Multi-pass membrane protein</topology>
    </subcellularLocation>
</comment>
<organism evidence="15 16">
    <name type="scientific">Rufibacter sediminis</name>
    <dbReference type="NCBI Taxonomy" id="2762756"/>
    <lineage>
        <taxon>Bacteria</taxon>
        <taxon>Pseudomonadati</taxon>
        <taxon>Bacteroidota</taxon>
        <taxon>Cytophagia</taxon>
        <taxon>Cytophagales</taxon>
        <taxon>Hymenobacteraceae</taxon>
        <taxon>Rufibacter</taxon>
    </lineage>
</organism>
<dbReference type="SUPFAM" id="SSF49464">
    <property type="entry name" value="Carboxypeptidase regulatory domain-like"/>
    <property type="match status" value="1"/>
</dbReference>
<feature type="chain" id="PRO_5047248542" evidence="12">
    <location>
        <begin position="30"/>
        <end position="785"/>
    </location>
</feature>
<keyword evidence="16" id="KW-1185">Reference proteome</keyword>
<evidence type="ECO:0000256" key="4">
    <source>
        <dbReference type="ARBA" id="ARBA00022692"/>
    </source>
</evidence>
<dbReference type="InterPro" id="IPR037066">
    <property type="entry name" value="Plug_dom_sf"/>
</dbReference>
<keyword evidence="5 12" id="KW-0732">Signal</keyword>
<keyword evidence="2 10" id="KW-0813">Transport</keyword>
<accession>A0ABR6VQG2</accession>
<dbReference type="EMBL" id="JACOAF010000020">
    <property type="protein sequence ID" value="MBC3539428.1"/>
    <property type="molecule type" value="Genomic_DNA"/>
</dbReference>
<dbReference type="Gene3D" id="2.40.170.20">
    <property type="entry name" value="TonB-dependent receptor, beta-barrel domain"/>
    <property type="match status" value="1"/>
</dbReference>
<dbReference type="RefSeq" id="WP_186635089.1">
    <property type="nucleotide sequence ID" value="NZ_JACOAF010000020.1"/>
</dbReference>
<protein>
    <submittedName>
        <fullName evidence="15">TonB-dependent receptor</fullName>
    </submittedName>
</protein>
<comment type="similarity">
    <text evidence="10 11">Belongs to the TonB-dependent receptor family.</text>
</comment>
<keyword evidence="6 11" id="KW-0798">TonB box</keyword>
<keyword evidence="3 10" id="KW-1134">Transmembrane beta strand</keyword>
<gene>
    <name evidence="15" type="ORF">H7U12_07020</name>
</gene>